<sequence length="182" mass="19138">MRSIGLENNHDLPIADKQESGLNQQNTASETVKNVNGFIENKSIYVTNYSKDFGGTNTVSQSKALIGSNASAPSDPSGTASIRAIGNGHVVHQQSSTDETEIELKQEIPPIELPDVHATPLNSCDTTSRTHPPSVSDSAVHARDSAATPASSATSVSDTSRRTPPPQPPPSSARTSGGYYLL</sequence>
<reference evidence="2" key="1">
    <citation type="submission" date="2021-12" db="EMBL/GenBank/DDBJ databases">
        <authorList>
            <person name="King R."/>
        </authorList>
    </citation>
    <scope>NUCLEOTIDE SEQUENCE</scope>
</reference>
<dbReference type="AlphaFoldDB" id="A0A9P0AL51"/>
<feature type="compositionally biased region" description="Low complexity" evidence="1">
    <location>
        <begin position="145"/>
        <end position="158"/>
    </location>
</feature>
<feature type="compositionally biased region" description="Basic and acidic residues" evidence="1">
    <location>
        <begin position="8"/>
        <end position="19"/>
    </location>
</feature>
<keyword evidence="3" id="KW-1185">Reference proteome</keyword>
<protein>
    <submittedName>
        <fullName evidence="2">Uncharacterized protein</fullName>
    </submittedName>
</protein>
<dbReference type="Proteomes" id="UP001152759">
    <property type="component" value="Chromosome 7"/>
</dbReference>
<evidence type="ECO:0000313" key="3">
    <source>
        <dbReference type="Proteomes" id="UP001152759"/>
    </source>
</evidence>
<organism evidence="2 3">
    <name type="scientific">Bemisia tabaci</name>
    <name type="common">Sweetpotato whitefly</name>
    <name type="synonym">Aleurodes tabaci</name>
    <dbReference type="NCBI Taxonomy" id="7038"/>
    <lineage>
        <taxon>Eukaryota</taxon>
        <taxon>Metazoa</taxon>
        <taxon>Ecdysozoa</taxon>
        <taxon>Arthropoda</taxon>
        <taxon>Hexapoda</taxon>
        <taxon>Insecta</taxon>
        <taxon>Pterygota</taxon>
        <taxon>Neoptera</taxon>
        <taxon>Paraneoptera</taxon>
        <taxon>Hemiptera</taxon>
        <taxon>Sternorrhyncha</taxon>
        <taxon>Aleyrodoidea</taxon>
        <taxon>Aleyrodidae</taxon>
        <taxon>Aleyrodinae</taxon>
        <taxon>Bemisia</taxon>
    </lineage>
</organism>
<feature type="region of interest" description="Disordered" evidence="1">
    <location>
        <begin position="67"/>
        <end position="182"/>
    </location>
</feature>
<feature type="region of interest" description="Disordered" evidence="1">
    <location>
        <begin position="1"/>
        <end position="27"/>
    </location>
</feature>
<dbReference type="EMBL" id="OU963868">
    <property type="protein sequence ID" value="CAH0393661.1"/>
    <property type="molecule type" value="Genomic_DNA"/>
</dbReference>
<name>A0A9P0AL51_BEMTA</name>
<accession>A0A9P0AL51</accession>
<proteinExistence type="predicted"/>
<feature type="compositionally biased region" description="Polar residues" evidence="1">
    <location>
        <begin position="120"/>
        <end position="137"/>
    </location>
</feature>
<gene>
    <name evidence="2" type="ORF">BEMITA_LOCUS12034</name>
</gene>
<evidence type="ECO:0000256" key="1">
    <source>
        <dbReference type="SAM" id="MobiDB-lite"/>
    </source>
</evidence>
<evidence type="ECO:0000313" key="2">
    <source>
        <dbReference type="EMBL" id="CAH0393661.1"/>
    </source>
</evidence>
<feature type="compositionally biased region" description="Polar residues" evidence="1">
    <location>
        <begin position="67"/>
        <end position="80"/>
    </location>
</feature>